<protein>
    <recommendedName>
        <fullName evidence="2">YCII-related domain-containing protein</fullName>
    </recommendedName>
</protein>
<evidence type="ECO:0000313" key="3">
    <source>
        <dbReference type="EMBL" id="MDR6539344.1"/>
    </source>
</evidence>
<dbReference type="EMBL" id="JAVDRF010000016">
    <property type="protein sequence ID" value="MDR6539344.1"/>
    <property type="molecule type" value="Genomic_DNA"/>
</dbReference>
<reference evidence="3 4" key="1">
    <citation type="submission" date="2023-07" db="EMBL/GenBank/DDBJ databases">
        <title>Sorghum-associated microbial communities from plants grown in Nebraska, USA.</title>
        <authorList>
            <person name="Schachtman D."/>
        </authorList>
    </citation>
    <scope>NUCLEOTIDE SEQUENCE [LARGE SCALE GENOMIC DNA]</scope>
    <source>
        <strain evidence="3 4">DS1781</strain>
    </source>
</reference>
<name>A0ABU1NLN7_9BURK</name>
<dbReference type="Gene3D" id="3.30.70.1060">
    <property type="entry name" value="Dimeric alpha+beta barrel"/>
    <property type="match status" value="1"/>
</dbReference>
<keyword evidence="4" id="KW-1185">Reference proteome</keyword>
<proteinExistence type="inferred from homology"/>
<organism evidence="3 4">
    <name type="scientific">Variovorax soli</name>
    <dbReference type="NCBI Taxonomy" id="376815"/>
    <lineage>
        <taxon>Bacteria</taxon>
        <taxon>Pseudomonadati</taxon>
        <taxon>Pseudomonadota</taxon>
        <taxon>Betaproteobacteria</taxon>
        <taxon>Burkholderiales</taxon>
        <taxon>Comamonadaceae</taxon>
        <taxon>Variovorax</taxon>
    </lineage>
</organism>
<sequence length="143" mass="16167">MVIRKADKDTEAGVMPTEQLVTDMLKYNEEMIKAGVMLDGMGLQPSIKGARVKFNNGKPTVIDGPFTEAKELVAGFSLIQVKSREEAIEWVKRWPPIDGGGNVEIEIRQVYEAEDFGAEFTPEMRKHEEWLREAAEKRAADER</sequence>
<dbReference type="InterPro" id="IPR011008">
    <property type="entry name" value="Dimeric_a/b-barrel"/>
</dbReference>
<dbReference type="PANTHER" id="PTHR35174">
    <property type="entry name" value="BLL7171 PROTEIN-RELATED"/>
    <property type="match status" value="1"/>
</dbReference>
<dbReference type="InterPro" id="IPR005545">
    <property type="entry name" value="YCII"/>
</dbReference>
<comment type="similarity">
    <text evidence="1">Belongs to the YciI family.</text>
</comment>
<dbReference type="Pfam" id="PF03795">
    <property type="entry name" value="YCII"/>
    <property type="match status" value="1"/>
</dbReference>
<dbReference type="PANTHER" id="PTHR35174:SF4">
    <property type="entry name" value="BLL7163 PROTEIN"/>
    <property type="match status" value="1"/>
</dbReference>
<comment type="caution">
    <text evidence="3">The sequence shown here is derived from an EMBL/GenBank/DDBJ whole genome shotgun (WGS) entry which is preliminary data.</text>
</comment>
<accession>A0ABU1NLN7</accession>
<evidence type="ECO:0000313" key="4">
    <source>
        <dbReference type="Proteomes" id="UP001184230"/>
    </source>
</evidence>
<evidence type="ECO:0000256" key="1">
    <source>
        <dbReference type="ARBA" id="ARBA00007689"/>
    </source>
</evidence>
<dbReference type="Proteomes" id="UP001184230">
    <property type="component" value="Unassembled WGS sequence"/>
</dbReference>
<dbReference type="SUPFAM" id="SSF54909">
    <property type="entry name" value="Dimeric alpha+beta barrel"/>
    <property type="match status" value="1"/>
</dbReference>
<feature type="domain" description="YCII-related" evidence="2">
    <location>
        <begin position="8"/>
        <end position="107"/>
    </location>
</feature>
<evidence type="ECO:0000259" key="2">
    <source>
        <dbReference type="Pfam" id="PF03795"/>
    </source>
</evidence>
<gene>
    <name evidence="3" type="ORF">J2739_005140</name>
</gene>